<evidence type="ECO:0000313" key="2">
    <source>
        <dbReference type="EMBL" id="GAI69698.1"/>
    </source>
</evidence>
<dbReference type="InterPro" id="IPR036821">
    <property type="entry name" value="Peptide_deformylase_sf"/>
</dbReference>
<proteinExistence type="inferred from homology"/>
<dbReference type="Pfam" id="PF01327">
    <property type="entry name" value="Pep_deformylase"/>
    <property type="match status" value="1"/>
</dbReference>
<gene>
    <name evidence="2" type="ORF">S12H4_06446</name>
</gene>
<dbReference type="SUPFAM" id="SSF56420">
    <property type="entry name" value="Peptide deformylase"/>
    <property type="match status" value="1"/>
</dbReference>
<dbReference type="EMBL" id="BARW01002264">
    <property type="protein sequence ID" value="GAI69698.1"/>
    <property type="molecule type" value="Genomic_DNA"/>
</dbReference>
<sequence length="166" mass="18804">PSGECIIWGFVTNSLTGEAIPDVKITLDGLVRYTEWAGQYEIRNIASLFRELQEFNAEGLSANQLGYNKRIFVMTMKPYPPICVVNPIITKVRGSQVREEGCLSIPETMRRAGSGISVRRPQQIIIKGLNQYFKPVKYKLSGFQARKACHELDHLNGKLIIDYKEI</sequence>
<accession>X1QN75</accession>
<feature type="non-terminal residue" evidence="2">
    <location>
        <position position="1"/>
    </location>
</feature>
<dbReference type="InterPro" id="IPR023635">
    <property type="entry name" value="Peptide_deformylase"/>
</dbReference>
<evidence type="ECO:0000256" key="1">
    <source>
        <dbReference type="ARBA" id="ARBA00010759"/>
    </source>
</evidence>
<dbReference type="Gene3D" id="3.90.45.10">
    <property type="entry name" value="Peptide deformylase"/>
    <property type="match status" value="1"/>
</dbReference>
<dbReference type="PRINTS" id="PR01576">
    <property type="entry name" value="PDEFORMYLASE"/>
</dbReference>
<protein>
    <recommendedName>
        <fullName evidence="3">Peptide deformylase</fullName>
    </recommendedName>
</protein>
<organism evidence="2">
    <name type="scientific">marine sediment metagenome</name>
    <dbReference type="NCBI Taxonomy" id="412755"/>
    <lineage>
        <taxon>unclassified sequences</taxon>
        <taxon>metagenomes</taxon>
        <taxon>ecological metagenomes</taxon>
    </lineage>
</organism>
<reference evidence="2" key="1">
    <citation type="journal article" date="2014" name="Front. Microbiol.">
        <title>High frequency of phylogenetically diverse reductive dehalogenase-homologous genes in deep subseafloor sedimentary metagenomes.</title>
        <authorList>
            <person name="Kawai M."/>
            <person name="Futagami T."/>
            <person name="Toyoda A."/>
            <person name="Takaki Y."/>
            <person name="Nishi S."/>
            <person name="Hori S."/>
            <person name="Arai W."/>
            <person name="Tsubouchi T."/>
            <person name="Morono Y."/>
            <person name="Uchiyama I."/>
            <person name="Ito T."/>
            <person name="Fujiyama A."/>
            <person name="Inagaki F."/>
            <person name="Takami H."/>
        </authorList>
    </citation>
    <scope>NUCLEOTIDE SEQUENCE</scope>
    <source>
        <strain evidence="2">Expedition CK06-06</strain>
    </source>
</reference>
<dbReference type="PANTHER" id="PTHR10458:SF22">
    <property type="entry name" value="PEPTIDE DEFORMYLASE"/>
    <property type="match status" value="1"/>
</dbReference>
<dbReference type="GO" id="GO:0042586">
    <property type="term" value="F:peptide deformylase activity"/>
    <property type="evidence" value="ECO:0007669"/>
    <property type="project" value="InterPro"/>
</dbReference>
<comment type="similarity">
    <text evidence="1">Belongs to the polypeptide deformylase family.</text>
</comment>
<evidence type="ECO:0008006" key="3">
    <source>
        <dbReference type="Google" id="ProtNLM"/>
    </source>
</evidence>
<dbReference type="PANTHER" id="PTHR10458">
    <property type="entry name" value="PEPTIDE DEFORMYLASE"/>
    <property type="match status" value="1"/>
</dbReference>
<name>X1QN75_9ZZZZ</name>
<dbReference type="AlphaFoldDB" id="X1QN75"/>
<comment type="caution">
    <text evidence="2">The sequence shown here is derived from an EMBL/GenBank/DDBJ whole genome shotgun (WGS) entry which is preliminary data.</text>
</comment>